<keyword evidence="2" id="KW-1185">Reference proteome</keyword>
<proteinExistence type="predicted"/>
<dbReference type="Gene3D" id="3.10.450.50">
    <property type="match status" value="1"/>
</dbReference>
<dbReference type="SUPFAM" id="SSF54427">
    <property type="entry name" value="NTF2-like"/>
    <property type="match status" value="1"/>
</dbReference>
<evidence type="ECO:0008006" key="3">
    <source>
        <dbReference type="Google" id="ProtNLM"/>
    </source>
</evidence>
<name>A0A8K0TJK8_9PEZI</name>
<dbReference type="InterPro" id="IPR032710">
    <property type="entry name" value="NTF2-like_dom_sf"/>
</dbReference>
<comment type="caution">
    <text evidence="1">The sequence shown here is derived from an EMBL/GenBank/DDBJ whole genome shotgun (WGS) entry which is preliminary data.</text>
</comment>
<reference evidence="1" key="1">
    <citation type="journal article" date="2021" name="Nat. Commun.">
        <title>Genetic determinants of endophytism in the Arabidopsis root mycobiome.</title>
        <authorList>
            <person name="Mesny F."/>
            <person name="Miyauchi S."/>
            <person name="Thiergart T."/>
            <person name="Pickel B."/>
            <person name="Atanasova L."/>
            <person name="Karlsson M."/>
            <person name="Huettel B."/>
            <person name="Barry K.W."/>
            <person name="Haridas S."/>
            <person name="Chen C."/>
            <person name="Bauer D."/>
            <person name="Andreopoulos W."/>
            <person name="Pangilinan J."/>
            <person name="LaButti K."/>
            <person name="Riley R."/>
            <person name="Lipzen A."/>
            <person name="Clum A."/>
            <person name="Drula E."/>
            <person name="Henrissat B."/>
            <person name="Kohler A."/>
            <person name="Grigoriev I.V."/>
            <person name="Martin F.M."/>
            <person name="Hacquard S."/>
        </authorList>
    </citation>
    <scope>NUCLEOTIDE SEQUENCE</scope>
    <source>
        <strain evidence="1">MPI-CAGE-AT-0016</strain>
    </source>
</reference>
<dbReference type="OrthoDB" id="4158114at2759"/>
<accession>A0A8K0TJK8</accession>
<protein>
    <recommendedName>
        <fullName evidence="3">SnoaL-like domain-containing protein</fullName>
    </recommendedName>
</protein>
<dbReference type="AlphaFoldDB" id="A0A8K0TJK8"/>
<gene>
    <name evidence="1" type="ORF">B0T11DRAFT_282424</name>
</gene>
<evidence type="ECO:0000313" key="1">
    <source>
        <dbReference type="EMBL" id="KAH7363324.1"/>
    </source>
</evidence>
<organism evidence="1 2">
    <name type="scientific">Plectosphaerella cucumerina</name>
    <dbReference type="NCBI Taxonomy" id="40658"/>
    <lineage>
        <taxon>Eukaryota</taxon>
        <taxon>Fungi</taxon>
        <taxon>Dikarya</taxon>
        <taxon>Ascomycota</taxon>
        <taxon>Pezizomycotina</taxon>
        <taxon>Sordariomycetes</taxon>
        <taxon>Hypocreomycetidae</taxon>
        <taxon>Glomerellales</taxon>
        <taxon>Plectosphaerellaceae</taxon>
        <taxon>Plectosphaerella</taxon>
    </lineage>
</organism>
<dbReference type="Proteomes" id="UP000813385">
    <property type="component" value="Unassembled WGS sequence"/>
</dbReference>
<dbReference type="EMBL" id="JAGPXD010000003">
    <property type="protein sequence ID" value="KAH7363324.1"/>
    <property type="molecule type" value="Genomic_DNA"/>
</dbReference>
<sequence length="150" mass="17327">MAASTAPKYTPRQILDKFYEAERIYTLASAEERTFEPIAAVLADDFYMEQSSALPWAGEYHGPQQFEAWLKQASEWVGIDVKDVEIFENNESNRIVVLSKIYHTCHKTGEKIDLPLSQTFIVDREKGVIKEIRPFYWDIKKLNKAMGYNG</sequence>
<evidence type="ECO:0000313" key="2">
    <source>
        <dbReference type="Proteomes" id="UP000813385"/>
    </source>
</evidence>